<dbReference type="AlphaFoldDB" id="A0A173V8X8"/>
<organism evidence="1 2">
    <name type="scientific">Parabacteroides distasonis</name>
    <dbReference type="NCBI Taxonomy" id="823"/>
    <lineage>
        <taxon>Bacteria</taxon>
        <taxon>Pseudomonadati</taxon>
        <taxon>Bacteroidota</taxon>
        <taxon>Bacteroidia</taxon>
        <taxon>Bacteroidales</taxon>
        <taxon>Tannerellaceae</taxon>
        <taxon>Parabacteroides</taxon>
    </lineage>
</organism>
<sequence length="84" mass="10362">MSDNKLDVTVIQKPDQSYMVAITYIHLDRNKDKEKRQMVSETTYRWNSRSKEVIDFLKFKRTKVFYSQVRAMCKHYGQREFRRY</sequence>
<reference evidence="1 2" key="1">
    <citation type="submission" date="2015-09" db="EMBL/GenBank/DDBJ databases">
        <authorList>
            <consortium name="Pathogen Informatics"/>
        </authorList>
    </citation>
    <scope>NUCLEOTIDE SEQUENCE [LARGE SCALE GENOMIC DNA]</scope>
    <source>
        <strain evidence="1 2">2789STDY5608872</strain>
    </source>
</reference>
<dbReference type="Proteomes" id="UP000095591">
    <property type="component" value="Unassembled WGS sequence"/>
</dbReference>
<evidence type="ECO:0000313" key="1">
    <source>
        <dbReference type="EMBL" id="CUN22338.1"/>
    </source>
</evidence>
<proteinExistence type="predicted"/>
<dbReference type="RefSeq" id="WP_057319532.1">
    <property type="nucleotide sequence ID" value="NZ_CYXP01000006.1"/>
</dbReference>
<evidence type="ECO:0000313" key="2">
    <source>
        <dbReference type="Proteomes" id="UP000095591"/>
    </source>
</evidence>
<accession>A0A173V8X8</accession>
<gene>
    <name evidence="1" type="ORF">ERS852429_02638</name>
</gene>
<dbReference type="EMBL" id="CYXP01000006">
    <property type="protein sequence ID" value="CUN22338.1"/>
    <property type="molecule type" value="Genomic_DNA"/>
</dbReference>
<protein>
    <submittedName>
        <fullName evidence="1">Uncharacterized protein</fullName>
    </submittedName>
</protein>
<name>A0A173V8X8_PARDI</name>